<keyword evidence="2" id="KW-1185">Reference proteome</keyword>
<organism evidence="1 2">
    <name type="scientific">Setaria italica</name>
    <name type="common">Foxtail millet</name>
    <name type="synonym">Panicum italicum</name>
    <dbReference type="NCBI Taxonomy" id="4555"/>
    <lineage>
        <taxon>Eukaryota</taxon>
        <taxon>Viridiplantae</taxon>
        <taxon>Streptophyta</taxon>
        <taxon>Embryophyta</taxon>
        <taxon>Tracheophyta</taxon>
        <taxon>Spermatophyta</taxon>
        <taxon>Magnoliopsida</taxon>
        <taxon>Liliopsida</taxon>
        <taxon>Poales</taxon>
        <taxon>Poaceae</taxon>
        <taxon>PACMAD clade</taxon>
        <taxon>Panicoideae</taxon>
        <taxon>Panicodae</taxon>
        <taxon>Paniceae</taxon>
        <taxon>Cenchrinae</taxon>
        <taxon>Setaria</taxon>
    </lineage>
</organism>
<evidence type="ECO:0000313" key="2">
    <source>
        <dbReference type="Proteomes" id="UP000004995"/>
    </source>
</evidence>
<name>K3ZYU4_SETIT</name>
<dbReference type="EnsemblPlants" id="KQL25533">
    <property type="protein sequence ID" value="KQL25533"/>
    <property type="gene ID" value="SETIT_031776mg"/>
</dbReference>
<sequence length="65" mass="7335">MLRCRTTCFLTNWDGLSLLLTVLCHQRLLLVNRGCLLLNRALRISRTCLGCCGFTLLACLPTPLR</sequence>
<reference evidence="1" key="2">
    <citation type="submission" date="2018-08" db="UniProtKB">
        <authorList>
            <consortium name="EnsemblPlants"/>
        </authorList>
    </citation>
    <scope>IDENTIFICATION</scope>
    <source>
        <strain evidence="1">Yugu1</strain>
    </source>
</reference>
<evidence type="ECO:0000313" key="1">
    <source>
        <dbReference type="EnsemblPlants" id="KQL25533"/>
    </source>
</evidence>
<dbReference type="AlphaFoldDB" id="K3ZYU4"/>
<protein>
    <submittedName>
        <fullName evidence="1">Uncharacterized protein</fullName>
    </submittedName>
</protein>
<dbReference type="EMBL" id="AGNK02001221">
    <property type="status" value="NOT_ANNOTATED_CDS"/>
    <property type="molecule type" value="Genomic_DNA"/>
</dbReference>
<reference evidence="2" key="1">
    <citation type="journal article" date="2012" name="Nat. Biotechnol.">
        <title>Reference genome sequence of the model plant Setaria.</title>
        <authorList>
            <person name="Bennetzen J.L."/>
            <person name="Schmutz J."/>
            <person name="Wang H."/>
            <person name="Percifield R."/>
            <person name="Hawkins J."/>
            <person name="Pontaroli A.C."/>
            <person name="Estep M."/>
            <person name="Feng L."/>
            <person name="Vaughn J.N."/>
            <person name="Grimwood J."/>
            <person name="Jenkins J."/>
            <person name="Barry K."/>
            <person name="Lindquist E."/>
            <person name="Hellsten U."/>
            <person name="Deshpande S."/>
            <person name="Wang X."/>
            <person name="Wu X."/>
            <person name="Mitros T."/>
            <person name="Triplett J."/>
            <person name="Yang X."/>
            <person name="Ye C.Y."/>
            <person name="Mauro-Herrera M."/>
            <person name="Wang L."/>
            <person name="Li P."/>
            <person name="Sharma M."/>
            <person name="Sharma R."/>
            <person name="Ronald P.C."/>
            <person name="Panaud O."/>
            <person name="Kellogg E.A."/>
            <person name="Brutnell T.P."/>
            <person name="Doust A.N."/>
            <person name="Tuskan G.A."/>
            <person name="Rokhsar D."/>
            <person name="Devos K.M."/>
        </authorList>
    </citation>
    <scope>NUCLEOTIDE SEQUENCE [LARGE SCALE GENOMIC DNA]</scope>
    <source>
        <strain evidence="2">cv. Yugu1</strain>
    </source>
</reference>
<dbReference type="HOGENOM" id="CLU_2853951_0_0_1"/>
<dbReference type="InParanoid" id="K3ZYU4"/>
<proteinExistence type="predicted"/>
<accession>K3ZYU4</accession>
<dbReference type="Proteomes" id="UP000004995">
    <property type="component" value="Unassembled WGS sequence"/>
</dbReference>
<dbReference type="Gramene" id="KQL25533">
    <property type="protein sequence ID" value="KQL25533"/>
    <property type="gene ID" value="SETIT_031776mg"/>
</dbReference>